<gene>
    <name evidence="2" type="ORF">AC631_01486</name>
</gene>
<accession>A0A0V1Q2M7</accession>
<feature type="coiled-coil region" evidence="1">
    <location>
        <begin position="182"/>
        <end position="209"/>
    </location>
</feature>
<proteinExistence type="predicted"/>
<organism evidence="2 3">
    <name type="scientific">Debaryomyces fabryi</name>
    <dbReference type="NCBI Taxonomy" id="58627"/>
    <lineage>
        <taxon>Eukaryota</taxon>
        <taxon>Fungi</taxon>
        <taxon>Dikarya</taxon>
        <taxon>Ascomycota</taxon>
        <taxon>Saccharomycotina</taxon>
        <taxon>Pichiomycetes</taxon>
        <taxon>Debaryomycetaceae</taxon>
        <taxon>Debaryomyces</taxon>
    </lineage>
</organism>
<dbReference type="Proteomes" id="UP000054251">
    <property type="component" value="Unassembled WGS sequence"/>
</dbReference>
<dbReference type="RefSeq" id="XP_015468884.1">
    <property type="nucleotide sequence ID" value="XM_015610316.1"/>
</dbReference>
<keyword evidence="1" id="KW-0175">Coiled coil</keyword>
<name>A0A0V1Q2M7_9ASCO</name>
<dbReference type="AlphaFoldDB" id="A0A0V1Q2M7"/>
<feature type="coiled-coil region" evidence="1">
    <location>
        <begin position="98"/>
        <end position="125"/>
    </location>
</feature>
<reference evidence="2 3" key="1">
    <citation type="submission" date="2015-11" db="EMBL/GenBank/DDBJ databases">
        <title>The genome of Debaryomyces fabryi.</title>
        <authorList>
            <person name="Tafer H."/>
            <person name="Lopandic K."/>
        </authorList>
    </citation>
    <scope>NUCLEOTIDE SEQUENCE [LARGE SCALE GENOMIC DNA]</scope>
    <source>
        <strain evidence="2 3">CBS 789</strain>
    </source>
</reference>
<comment type="caution">
    <text evidence="2">The sequence shown here is derived from an EMBL/GenBank/DDBJ whole genome shotgun (WGS) entry which is preliminary data.</text>
</comment>
<evidence type="ECO:0000313" key="2">
    <source>
        <dbReference type="EMBL" id="KSA02782.1"/>
    </source>
</evidence>
<evidence type="ECO:0000256" key="1">
    <source>
        <dbReference type="SAM" id="Coils"/>
    </source>
</evidence>
<protein>
    <submittedName>
        <fullName evidence="2">Uncharacterized protein</fullName>
    </submittedName>
</protein>
<dbReference type="OrthoDB" id="4091843at2759"/>
<dbReference type="EMBL" id="LMYN01000020">
    <property type="protein sequence ID" value="KSA02782.1"/>
    <property type="molecule type" value="Genomic_DNA"/>
</dbReference>
<keyword evidence="3" id="KW-1185">Reference proteome</keyword>
<sequence>MVLITNKQQDLIDEVIANHLKNYDKIAQQYLKIRQDILELSTTISQEITKEGLVSDSNKFKIQQLQYDFDKACEIYKIHLKNINLNLDIKKNLQPLYIEELNLQYDTLLSRKTDLESEIDTLKNVQKPLLDKMRLLLKSFENGLNSRTAKRMNRIVSEGINEPDENSKDIDIQSLIFHSNDMKTLFSDVDSKLNQLKNLSNENTNNEDDPNSVIDINQPKNITRYIDEHLRNGRTFHLLEEDKYIYDVSKSATVDTATSLTSVHEYDKMIENLIVNIKDVIEHGAESKERWSINARKLDIIKETLSKFDDSMDISDDEMES</sequence>
<evidence type="ECO:0000313" key="3">
    <source>
        <dbReference type="Proteomes" id="UP000054251"/>
    </source>
</evidence>
<dbReference type="GeneID" id="26838495"/>